<evidence type="ECO:0000313" key="1">
    <source>
        <dbReference type="EMBL" id="MBW8201383.1"/>
    </source>
</evidence>
<dbReference type="EMBL" id="JAHZSV010000030">
    <property type="protein sequence ID" value="MBW8201383.1"/>
    <property type="molecule type" value="Genomic_DNA"/>
</dbReference>
<reference evidence="1 2" key="1">
    <citation type="submission" date="2021-08" db="EMBL/GenBank/DDBJ databases">
        <title>Muricauda profundi sp. nov., a marine bacterium isolated from deep seawater of the Mariana Trench.</title>
        <authorList>
            <person name="Wei Y."/>
        </authorList>
    </citation>
    <scope>NUCLEOTIDE SEQUENCE [LARGE SCALE GENOMIC DNA]</scope>
    <source>
        <strain evidence="1 2">W52</strain>
    </source>
</reference>
<proteinExistence type="predicted"/>
<protein>
    <recommendedName>
        <fullName evidence="3">UvrD-like helicase C-terminal domain-containing protein</fullName>
    </recommendedName>
</protein>
<keyword evidence="2" id="KW-1185">Reference proteome</keyword>
<name>A0ABS7EUX1_9FLAO</name>
<evidence type="ECO:0008006" key="3">
    <source>
        <dbReference type="Google" id="ProtNLM"/>
    </source>
</evidence>
<gene>
    <name evidence="1" type="ORF">K1F36_16280</name>
</gene>
<dbReference type="Proteomes" id="UP001196136">
    <property type="component" value="Unassembled WGS sequence"/>
</dbReference>
<comment type="caution">
    <text evidence="1">The sequence shown here is derived from an EMBL/GenBank/DDBJ whole genome shotgun (WGS) entry which is preliminary data.</text>
</comment>
<organism evidence="1 2">
    <name type="scientific">Flagellimonas abyssi</name>
    <dbReference type="NCBI Taxonomy" id="2864871"/>
    <lineage>
        <taxon>Bacteria</taxon>
        <taxon>Pseudomonadati</taxon>
        <taxon>Bacteroidota</taxon>
        <taxon>Flavobacteriia</taxon>
        <taxon>Flavobacteriales</taxon>
        <taxon>Flavobacteriaceae</taxon>
        <taxon>Flagellimonas</taxon>
    </lineage>
</organism>
<sequence length="75" mass="8737">MDAILIFFDEKNHASNINFRDLEPDADGFIKEKKRIIYVAMSRPKHLLAMAFPEKITDKQLIEKFGKEISIIDLD</sequence>
<accession>A0ABS7EUX1</accession>
<evidence type="ECO:0000313" key="2">
    <source>
        <dbReference type="Proteomes" id="UP001196136"/>
    </source>
</evidence>